<evidence type="ECO:0000313" key="2">
    <source>
        <dbReference type="EMBL" id="KAF9327230.1"/>
    </source>
</evidence>
<accession>A0A9P5SEE5</accession>
<dbReference type="AlphaFoldDB" id="A0A9P5SEE5"/>
<reference evidence="2" key="1">
    <citation type="journal article" date="2020" name="Fungal Divers.">
        <title>Resolving the Mortierellaceae phylogeny through synthesis of multi-gene phylogenetics and phylogenomics.</title>
        <authorList>
            <person name="Vandepol N."/>
            <person name="Liber J."/>
            <person name="Desiro A."/>
            <person name="Na H."/>
            <person name="Kennedy M."/>
            <person name="Barry K."/>
            <person name="Grigoriev I.V."/>
            <person name="Miller A.N."/>
            <person name="O'Donnell K."/>
            <person name="Stajich J.E."/>
            <person name="Bonito G."/>
        </authorList>
    </citation>
    <scope>NUCLEOTIDE SEQUENCE</scope>
    <source>
        <strain evidence="2">NVP1</strain>
    </source>
</reference>
<sequence>MLAYSFHVVRVAILTLALLFSFTSAKLLRRDPASGTVHVRDEPHVKYRVPSAKPLAESATSQTTTPMAATGPTFQITEQELKTLLGIKLEFDLNLDVVHSHVDAAAVGRAQSSVVRIPVHIKIHELTIGGILVPSLAVEDVNLQSDPVNYGNIRVI</sequence>
<protein>
    <submittedName>
        <fullName evidence="2">Uncharacterized protein</fullName>
    </submittedName>
</protein>
<comment type="caution">
    <text evidence="2">The sequence shown here is derived from an EMBL/GenBank/DDBJ whole genome shotgun (WGS) entry which is preliminary data.</text>
</comment>
<keyword evidence="1" id="KW-0732">Signal</keyword>
<proteinExistence type="predicted"/>
<dbReference type="Proteomes" id="UP000696485">
    <property type="component" value="Unassembled WGS sequence"/>
</dbReference>
<feature type="chain" id="PRO_5040364553" evidence="1">
    <location>
        <begin position="26"/>
        <end position="156"/>
    </location>
</feature>
<evidence type="ECO:0000313" key="3">
    <source>
        <dbReference type="Proteomes" id="UP000696485"/>
    </source>
</evidence>
<feature type="signal peptide" evidence="1">
    <location>
        <begin position="1"/>
        <end position="25"/>
    </location>
</feature>
<organism evidence="2 3">
    <name type="scientific">Podila minutissima</name>
    <dbReference type="NCBI Taxonomy" id="64525"/>
    <lineage>
        <taxon>Eukaryota</taxon>
        <taxon>Fungi</taxon>
        <taxon>Fungi incertae sedis</taxon>
        <taxon>Mucoromycota</taxon>
        <taxon>Mortierellomycotina</taxon>
        <taxon>Mortierellomycetes</taxon>
        <taxon>Mortierellales</taxon>
        <taxon>Mortierellaceae</taxon>
        <taxon>Podila</taxon>
    </lineage>
</organism>
<evidence type="ECO:0000256" key="1">
    <source>
        <dbReference type="SAM" id="SignalP"/>
    </source>
</evidence>
<name>A0A9P5SEE5_9FUNG</name>
<keyword evidence="3" id="KW-1185">Reference proteome</keyword>
<dbReference type="EMBL" id="JAAAUY010000687">
    <property type="protein sequence ID" value="KAF9327230.1"/>
    <property type="molecule type" value="Genomic_DNA"/>
</dbReference>
<gene>
    <name evidence="2" type="ORF">BG006_009423</name>
</gene>